<geneLocation type="plasmid" evidence="2">
    <name>ppmra301</name>
</geneLocation>
<evidence type="ECO:0000313" key="2">
    <source>
        <dbReference type="Proteomes" id="UP000312326"/>
    </source>
</evidence>
<dbReference type="GeneID" id="66524653"/>
<accession>A0A5B8EFU3</accession>
<reference evidence="1 2" key="1">
    <citation type="submission" date="2018-06" db="EMBL/GenBank/DDBJ databases">
        <title>Complete genome sequnece of Lactobacillus amylovorus PMRA3.</title>
        <authorList>
            <person name="Nam Y.-D."/>
            <person name="Chung W.-H."/>
            <person name="Park Y.S."/>
            <person name="Kang J."/>
        </authorList>
    </citation>
    <scope>NUCLEOTIDE SEQUENCE [LARGE SCALE GENOMIC DNA]</scope>
    <source>
        <strain evidence="1 2">PMRA3</strain>
        <plasmid evidence="2">ppmra301</plasmid>
    </source>
</reference>
<evidence type="ECO:0000313" key="1">
    <source>
        <dbReference type="EMBL" id="QDD71315.1"/>
    </source>
</evidence>
<organism evidence="1 2">
    <name type="scientific">Lactobacillus amylovorus</name>
    <dbReference type="NCBI Taxonomy" id="1604"/>
    <lineage>
        <taxon>Bacteria</taxon>
        <taxon>Bacillati</taxon>
        <taxon>Bacillota</taxon>
        <taxon>Bacilli</taxon>
        <taxon>Lactobacillales</taxon>
        <taxon>Lactobacillaceae</taxon>
        <taxon>Lactobacillus</taxon>
    </lineage>
</organism>
<name>A0A5B8EFU3_LACAM</name>
<keyword evidence="1" id="KW-0614">Plasmid</keyword>
<protein>
    <submittedName>
        <fullName evidence="1">Uncharacterized protein</fullName>
    </submittedName>
</protein>
<dbReference type="Proteomes" id="UP000312326">
    <property type="component" value="Plasmid pPMRA301"/>
</dbReference>
<proteinExistence type="predicted"/>
<dbReference type="EMBL" id="CP029755">
    <property type="protein sequence ID" value="QDD71315.1"/>
    <property type="molecule type" value="Genomic_DNA"/>
</dbReference>
<sequence>MESREIIDSGDGLIPISGDNDFENEIFQILFDEAKRSLKSEIEIPGEKIKQLIDYHDDVPNIDYVDQITAVLNKPQSIKGKNRKGEIFKEWFLPFRKIRVYENDLTIRFYF</sequence>
<dbReference type="AlphaFoldDB" id="A0A5B8EFU3"/>
<gene>
    <name evidence="1" type="ORF">DM298_10580</name>
</gene>
<dbReference type="RefSeq" id="WP_014566287.1">
    <property type="nucleotide sequence ID" value="NZ_CP029755.1"/>
</dbReference>